<feature type="region of interest" description="Disordered" evidence="1">
    <location>
        <begin position="135"/>
        <end position="158"/>
    </location>
</feature>
<evidence type="ECO:0000313" key="4">
    <source>
        <dbReference type="Proteomes" id="UP000193689"/>
    </source>
</evidence>
<dbReference type="EMBL" id="MCFJ01000009">
    <property type="protein sequence ID" value="ORY62589.1"/>
    <property type="molecule type" value="Genomic_DNA"/>
</dbReference>
<gene>
    <name evidence="3" type="ORF">BCR38DRAFT_439164</name>
</gene>
<dbReference type="InterPro" id="IPR037056">
    <property type="entry name" value="RNase_H1_N_sf"/>
</dbReference>
<reference evidence="3 4" key="1">
    <citation type="submission" date="2016-07" db="EMBL/GenBank/DDBJ databases">
        <title>Pervasive Adenine N6-methylation of Active Genes in Fungi.</title>
        <authorList>
            <consortium name="DOE Joint Genome Institute"/>
            <person name="Mondo S.J."/>
            <person name="Dannebaum R.O."/>
            <person name="Kuo R.C."/>
            <person name="Labutti K."/>
            <person name="Haridas S."/>
            <person name="Kuo A."/>
            <person name="Salamov A."/>
            <person name="Ahrendt S.R."/>
            <person name="Lipzen A."/>
            <person name="Sullivan W."/>
            <person name="Andreopoulos W.B."/>
            <person name="Clum A."/>
            <person name="Lindquist E."/>
            <person name="Daum C."/>
            <person name="Ramamoorthy G.K."/>
            <person name="Gryganskyi A."/>
            <person name="Culley D."/>
            <person name="Magnuson J.K."/>
            <person name="James T.Y."/>
            <person name="O'Malley M.A."/>
            <person name="Stajich J.E."/>
            <person name="Spatafora J.W."/>
            <person name="Visel A."/>
            <person name="Grigoriev I.V."/>
        </authorList>
    </citation>
    <scope>NUCLEOTIDE SEQUENCE [LARGE SCALE GENOMIC DNA]</scope>
    <source>
        <strain evidence="3 4">CBS 129021</strain>
    </source>
</reference>
<dbReference type="AlphaFoldDB" id="A0A1Y2DTU0"/>
<evidence type="ECO:0000256" key="1">
    <source>
        <dbReference type="SAM" id="MobiDB-lite"/>
    </source>
</evidence>
<dbReference type="OrthoDB" id="407198at2759"/>
<feature type="domain" description="Ribonuclease H1 N-terminal" evidence="2">
    <location>
        <begin position="9"/>
        <end position="52"/>
    </location>
</feature>
<evidence type="ECO:0000259" key="2">
    <source>
        <dbReference type="Pfam" id="PF01693"/>
    </source>
</evidence>
<dbReference type="InterPro" id="IPR009027">
    <property type="entry name" value="Ribosomal_bL9/RNase_H1_N"/>
</dbReference>
<keyword evidence="4" id="KW-1185">Reference proteome</keyword>
<dbReference type="GeneID" id="63776828"/>
<dbReference type="Pfam" id="PF01693">
    <property type="entry name" value="Cauli_VI"/>
    <property type="match status" value="2"/>
</dbReference>
<organism evidence="3 4">
    <name type="scientific">Pseudomassariella vexata</name>
    <dbReference type="NCBI Taxonomy" id="1141098"/>
    <lineage>
        <taxon>Eukaryota</taxon>
        <taxon>Fungi</taxon>
        <taxon>Dikarya</taxon>
        <taxon>Ascomycota</taxon>
        <taxon>Pezizomycotina</taxon>
        <taxon>Sordariomycetes</taxon>
        <taxon>Xylariomycetidae</taxon>
        <taxon>Amphisphaeriales</taxon>
        <taxon>Pseudomassariaceae</taxon>
        <taxon>Pseudomassariella</taxon>
    </lineage>
</organism>
<evidence type="ECO:0000313" key="3">
    <source>
        <dbReference type="EMBL" id="ORY62589.1"/>
    </source>
</evidence>
<dbReference type="RefSeq" id="XP_040714425.1">
    <property type="nucleotide sequence ID" value="XM_040860616.1"/>
</dbReference>
<dbReference type="InterPro" id="IPR011320">
    <property type="entry name" value="RNase_H1_N"/>
</dbReference>
<accession>A0A1Y2DTU0</accession>
<name>A0A1Y2DTU0_9PEZI</name>
<dbReference type="Proteomes" id="UP000193689">
    <property type="component" value="Unassembled WGS sequence"/>
</dbReference>
<feature type="domain" description="Ribonuclease H1 N-terminal" evidence="2">
    <location>
        <begin position="80"/>
        <end position="119"/>
    </location>
</feature>
<dbReference type="Gene3D" id="3.40.970.10">
    <property type="entry name" value="Ribonuclease H1, N-terminal domain"/>
    <property type="match status" value="2"/>
</dbReference>
<dbReference type="SUPFAM" id="SSF55658">
    <property type="entry name" value="L9 N-domain-like"/>
    <property type="match status" value="1"/>
</dbReference>
<comment type="caution">
    <text evidence="3">The sequence shown here is derived from an EMBL/GenBank/DDBJ whole genome shotgun (WGS) entry which is preliminary data.</text>
</comment>
<protein>
    <recommendedName>
        <fullName evidence="2">Ribonuclease H1 N-terminal domain-containing protein</fullName>
    </recommendedName>
</protein>
<proteinExistence type="predicted"/>
<sequence length="169" mass="18451">MVTHKDKHFYAVAYGRTYPLIAQSWADTWNLVSGCPGNKYRGFSTFQEAKEYLNCNGCTTFHFYEGMSDGPKPPPRSRDYTVGNGRQTGIYTSYGTGAEPEVTRYSHACHKALSAAQAAAFVESCVKTNMHVRSMSNNSDSASEDVGSGDSDIDGDLAPQLERLGLDAL</sequence>
<dbReference type="InParanoid" id="A0A1Y2DTU0"/>